<protein>
    <submittedName>
        <fullName evidence="3">Efflux RND transporter periplasmic adaptor subunit</fullName>
    </submittedName>
</protein>
<dbReference type="eggNOG" id="COG0845">
    <property type="taxonomic scope" value="Bacteria"/>
</dbReference>
<dbReference type="AlphaFoldDB" id="T0BKJ6"/>
<dbReference type="Pfam" id="PF25954">
    <property type="entry name" value="Beta-barrel_RND_2"/>
    <property type="match status" value="1"/>
</dbReference>
<reference evidence="4" key="1">
    <citation type="journal article" date="2022" name="G3 (Bethesda)">
        <title>Unveiling the complete genome sequence of Alicyclobacillus acidoterrestris DSM 3922T, a taint-producing strain.</title>
        <authorList>
            <person name="Leonardo I.C."/>
            <person name="Barreto Crespo M.T."/>
            <person name="Gaspar F.B."/>
        </authorList>
    </citation>
    <scope>NUCLEOTIDE SEQUENCE [LARGE SCALE GENOMIC DNA]</scope>
    <source>
        <strain evidence="4">DSM 3922</strain>
    </source>
</reference>
<dbReference type="Gene3D" id="2.40.50.100">
    <property type="match status" value="2"/>
</dbReference>
<proteinExistence type="inferred from homology"/>
<dbReference type="RefSeq" id="WP_021297210.1">
    <property type="nucleotide sequence ID" value="NZ_AURB01000147.1"/>
</dbReference>
<organism evidence="3 4">
    <name type="scientific">Alicyclobacillus acidoterrestris (strain ATCC 49025 / DSM 3922 / CIP 106132 / NCIMB 13137 / GD3B)</name>
    <dbReference type="NCBI Taxonomy" id="1356854"/>
    <lineage>
        <taxon>Bacteria</taxon>
        <taxon>Bacillati</taxon>
        <taxon>Bacillota</taxon>
        <taxon>Bacilli</taxon>
        <taxon>Bacillales</taxon>
        <taxon>Alicyclobacillaceae</taxon>
        <taxon>Alicyclobacillus</taxon>
    </lineage>
</organism>
<gene>
    <name evidence="3" type="ORF">K1I37_03030</name>
</gene>
<evidence type="ECO:0000313" key="3">
    <source>
        <dbReference type="EMBL" id="UNO49538.1"/>
    </source>
</evidence>
<dbReference type="KEGG" id="aaco:K1I37_03030"/>
<keyword evidence="4" id="KW-1185">Reference proteome</keyword>
<comment type="similarity">
    <text evidence="1">Belongs to the membrane fusion protein (MFP) (TC 8.A.1) family.</text>
</comment>
<sequence length="657" mass="68560">MDTQTSLNSEIGLGNNSGKNPRRKWILAGIAVIVVLGVGIGIAERPSASAAEIPPSDLYQVHSLASKKTISTEGTVQSASEVNLSFQGQGGKVTSVKVKVGDHVKAGQVIATLDDSATKNAVQQAQSALDQAEAGVSQAEGNVAQAQGNVAEAQAGLVKATEGATPATKSVAESNVEKAQAALTAAQQQYKDQQAAYNDRTTAYQQLVAAQNAAQEAKAALDTAQANQQSQIDAAQQALTAAQNNLQTAETNLQSAQQKDGNITEQQVDEAYQNYQEALSRFDSYQKTYGDANNPYASQLQNYESVYEGLNQGYQELQSDQTAYNSAVAAVAQAKAQLTSAQNGVSTAQAQYDAAEKALQTAQATYNDRTAAKQALDAAQSQVQQAKAALANAQAAYKQTVEPADKGTVDSAKAGIQTSQAGVKTADAGVQAAEAQVKSAQAALNNAELNESYMTLRAPVSGVITDKNIQPGDTVSPGQTAFVLDVQQMQVALPISESQMPYVHQGQKVTFTVPEIPNKTFTATIFQVDPTPIEGNGGSYQALATVDNPTSSLKSGMTGPVSIDVSGQQDTMVVPAIAIHNENGQQGVYLYDPKATKSEKAQASQLGLPENVIFQPVSVQSESGYQAEVTSGLNDGDKVVLGEGAFLVGDNGTVDES</sequence>
<accession>T0BKJ6</accession>
<dbReference type="GO" id="GO:0015562">
    <property type="term" value="F:efflux transmembrane transporter activity"/>
    <property type="evidence" value="ECO:0007669"/>
    <property type="project" value="TreeGrafter"/>
</dbReference>
<dbReference type="InterPro" id="IPR006143">
    <property type="entry name" value="RND_pump_MFP"/>
</dbReference>
<dbReference type="GO" id="GO:1990281">
    <property type="term" value="C:efflux pump complex"/>
    <property type="evidence" value="ECO:0007669"/>
    <property type="project" value="TreeGrafter"/>
</dbReference>
<feature type="domain" description="CusB-like beta-barrel" evidence="2">
    <location>
        <begin position="495"/>
        <end position="563"/>
    </location>
</feature>
<dbReference type="Gene3D" id="2.40.420.20">
    <property type="match status" value="1"/>
</dbReference>
<dbReference type="eggNOG" id="COG1566">
    <property type="taxonomic scope" value="Bacteria"/>
</dbReference>
<dbReference type="PANTHER" id="PTHR30469">
    <property type="entry name" value="MULTIDRUG RESISTANCE PROTEIN MDTA"/>
    <property type="match status" value="1"/>
</dbReference>
<dbReference type="PANTHER" id="PTHR30469:SF33">
    <property type="entry name" value="SLR1207 PROTEIN"/>
    <property type="match status" value="1"/>
</dbReference>
<evidence type="ECO:0000313" key="4">
    <source>
        <dbReference type="Proteomes" id="UP000829401"/>
    </source>
</evidence>
<dbReference type="Gene3D" id="1.20.120.330">
    <property type="entry name" value="Nucleotidyltransferases domain 2"/>
    <property type="match status" value="1"/>
</dbReference>
<dbReference type="SUPFAM" id="SSF111369">
    <property type="entry name" value="HlyD-like secretion proteins"/>
    <property type="match status" value="2"/>
</dbReference>
<name>T0BKJ6_ALIAG</name>
<accession>A0A9E7CWF3</accession>
<dbReference type="NCBIfam" id="TIGR01730">
    <property type="entry name" value="RND_mfp"/>
    <property type="match status" value="1"/>
</dbReference>
<dbReference type="OrthoDB" id="9765657at2"/>
<dbReference type="STRING" id="1356854.N007_10795"/>
<evidence type="ECO:0000256" key="1">
    <source>
        <dbReference type="ARBA" id="ARBA00009477"/>
    </source>
</evidence>
<dbReference type="EMBL" id="CP080467">
    <property type="protein sequence ID" value="UNO49538.1"/>
    <property type="molecule type" value="Genomic_DNA"/>
</dbReference>
<evidence type="ECO:0000259" key="2">
    <source>
        <dbReference type="Pfam" id="PF25954"/>
    </source>
</evidence>
<dbReference type="Gene3D" id="2.40.30.170">
    <property type="match status" value="1"/>
</dbReference>
<dbReference type="Proteomes" id="UP000829401">
    <property type="component" value="Chromosome"/>
</dbReference>
<dbReference type="InterPro" id="IPR058792">
    <property type="entry name" value="Beta-barrel_RND_2"/>
</dbReference>